<dbReference type="PANTHER" id="PTHR11073">
    <property type="entry name" value="CALRETICULIN AND CALNEXIN"/>
    <property type="match status" value="1"/>
</dbReference>
<organism evidence="12 13">
    <name type="scientific">Tilletiaria anomala (strain ATCC 24038 / CBS 436.72 / UBC 951)</name>
    <dbReference type="NCBI Taxonomy" id="1037660"/>
    <lineage>
        <taxon>Eukaryota</taxon>
        <taxon>Fungi</taxon>
        <taxon>Dikarya</taxon>
        <taxon>Basidiomycota</taxon>
        <taxon>Ustilaginomycotina</taxon>
        <taxon>Exobasidiomycetes</taxon>
        <taxon>Georgefischeriales</taxon>
        <taxon>Tilletiariaceae</taxon>
        <taxon>Tilletiaria</taxon>
    </lineage>
</organism>
<evidence type="ECO:0000256" key="6">
    <source>
        <dbReference type="ARBA" id="ARBA00023136"/>
    </source>
</evidence>
<keyword evidence="9" id="KW-1015">Disulfide bond</keyword>
<dbReference type="RefSeq" id="XP_013246246.1">
    <property type="nucleotide sequence ID" value="XM_013390792.1"/>
</dbReference>
<evidence type="ECO:0000256" key="2">
    <source>
        <dbReference type="ARBA" id="ARBA00010983"/>
    </source>
</evidence>
<evidence type="ECO:0000256" key="8">
    <source>
        <dbReference type="ARBA" id="ARBA00040224"/>
    </source>
</evidence>
<accession>A0A066WHF2</accession>
<dbReference type="GO" id="GO:0005509">
    <property type="term" value="F:calcium ion binding"/>
    <property type="evidence" value="ECO:0007669"/>
    <property type="project" value="InterPro"/>
</dbReference>
<protein>
    <recommendedName>
        <fullName evidence="8">Calnexin</fullName>
    </recommendedName>
</protein>
<evidence type="ECO:0000256" key="3">
    <source>
        <dbReference type="ARBA" id="ARBA00022692"/>
    </source>
</evidence>
<evidence type="ECO:0000256" key="5">
    <source>
        <dbReference type="ARBA" id="ARBA00022989"/>
    </source>
</evidence>
<dbReference type="FunCoup" id="A0A066WHF2">
    <property type="interactions" value="170"/>
</dbReference>
<dbReference type="FunFam" id="2.10.250.10:FF:000001">
    <property type="entry name" value="Calnexin homolog"/>
    <property type="match status" value="1"/>
</dbReference>
<comment type="caution">
    <text evidence="12">The sequence shown here is derived from an EMBL/GenBank/DDBJ whole genome shotgun (WGS) entry which is preliminary data.</text>
</comment>
<feature type="chain" id="PRO_5005103239" description="Calnexin" evidence="10">
    <location>
        <begin position="28"/>
        <end position="569"/>
    </location>
</feature>
<dbReference type="GO" id="GO:0006457">
    <property type="term" value="P:protein folding"/>
    <property type="evidence" value="ECO:0007669"/>
    <property type="project" value="InterPro"/>
</dbReference>
<dbReference type="GO" id="GO:0005789">
    <property type="term" value="C:endoplasmic reticulum membrane"/>
    <property type="evidence" value="ECO:0007669"/>
    <property type="project" value="UniProtKB-SubCell"/>
</dbReference>
<dbReference type="InterPro" id="IPR009033">
    <property type="entry name" value="Calreticulin/calnexin_P_dom_sf"/>
</dbReference>
<feature type="compositionally biased region" description="Low complexity" evidence="11">
    <location>
        <begin position="523"/>
        <end position="534"/>
    </location>
</feature>
<keyword evidence="6" id="KW-0472">Membrane</keyword>
<gene>
    <name evidence="12" type="ORF">K437DRAFT_230658</name>
</gene>
<name>A0A066WHF2_TILAU</name>
<dbReference type="EMBL" id="JMSN01000002">
    <property type="protein sequence ID" value="KDN53407.1"/>
    <property type="molecule type" value="Genomic_DNA"/>
</dbReference>
<dbReference type="GeneID" id="25262757"/>
<dbReference type="OMA" id="SGCGKWE"/>
<proteinExistence type="inferred from homology"/>
<dbReference type="OrthoDB" id="1938156at2759"/>
<dbReference type="AlphaFoldDB" id="A0A066WHF2"/>
<feature type="region of interest" description="Disordered" evidence="11">
    <location>
        <begin position="238"/>
        <end position="302"/>
    </location>
</feature>
<keyword evidence="10" id="KW-0732">Signal</keyword>
<feature type="region of interest" description="Disordered" evidence="11">
    <location>
        <begin position="519"/>
        <end position="569"/>
    </location>
</feature>
<dbReference type="PROSITE" id="PS00803">
    <property type="entry name" value="CALRETICULIN_1"/>
    <property type="match status" value="1"/>
</dbReference>
<dbReference type="InterPro" id="IPR001580">
    <property type="entry name" value="Calret/calnex"/>
</dbReference>
<evidence type="ECO:0000313" key="12">
    <source>
        <dbReference type="EMBL" id="KDN53407.1"/>
    </source>
</evidence>
<dbReference type="FunFam" id="2.60.120.200:FF:000011">
    <property type="entry name" value="Probable calnexin"/>
    <property type="match status" value="1"/>
</dbReference>
<dbReference type="Proteomes" id="UP000027361">
    <property type="component" value="Unassembled WGS sequence"/>
</dbReference>
<dbReference type="InterPro" id="IPR013320">
    <property type="entry name" value="ConA-like_dom_sf"/>
</dbReference>
<evidence type="ECO:0000256" key="4">
    <source>
        <dbReference type="ARBA" id="ARBA00022824"/>
    </source>
</evidence>
<keyword evidence="13" id="KW-1185">Reference proteome</keyword>
<dbReference type="PANTHER" id="PTHR11073:SF1">
    <property type="entry name" value="CALNEXIN 14D-RELATED"/>
    <property type="match status" value="1"/>
</dbReference>
<comment type="similarity">
    <text evidence="2 10">Belongs to the calreticulin family.</text>
</comment>
<dbReference type="Pfam" id="PF00262">
    <property type="entry name" value="Calreticulin"/>
    <property type="match status" value="1"/>
</dbReference>
<dbReference type="GO" id="GO:0051082">
    <property type="term" value="F:unfolded protein binding"/>
    <property type="evidence" value="ECO:0007669"/>
    <property type="project" value="InterPro"/>
</dbReference>
<keyword evidence="4 10" id="KW-0256">Endoplasmic reticulum</keyword>
<evidence type="ECO:0000313" key="13">
    <source>
        <dbReference type="Proteomes" id="UP000027361"/>
    </source>
</evidence>
<dbReference type="SUPFAM" id="SSF63887">
    <property type="entry name" value="P-domain of calnexin/calreticulin"/>
    <property type="match status" value="1"/>
</dbReference>
<feature type="disulfide bond" evidence="9">
    <location>
        <begin position="142"/>
        <end position="177"/>
    </location>
</feature>
<evidence type="ECO:0000256" key="11">
    <source>
        <dbReference type="SAM" id="MobiDB-lite"/>
    </source>
</evidence>
<dbReference type="PROSITE" id="PS00804">
    <property type="entry name" value="CALRETICULIN_2"/>
    <property type="match status" value="1"/>
</dbReference>
<feature type="compositionally biased region" description="Acidic residues" evidence="11">
    <location>
        <begin position="283"/>
        <end position="293"/>
    </location>
</feature>
<evidence type="ECO:0000256" key="7">
    <source>
        <dbReference type="ARBA" id="ARBA00023186"/>
    </source>
</evidence>
<evidence type="ECO:0000256" key="1">
    <source>
        <dbReference type="ARBA" id="ARBA00004389"/>
    </source>
</evidence>
<keyword evidence="3" id="KW-0812">Transmembrane</keyword>
<dbReference type="PRINTS" id="PR00626">
    <property type="entry name" value="CALRETICULIN"/>
</dbReference>
<dbReference type="HOGENOM" id="CLU_018224_1_2_1"/>
<dbReference type="STRING" id="1037660.A0A066WHF2"/>
<feature type="compositionally biased region" description="Basic and acidic residues" evidence="11">
    <location>
        <begin position="253"/>
        <end position="282"/>
    </location>
</feature>
<dbReference type="InterPro" id="IPR018124">
    <property type="entry name" value="Calret/calnex_CS"/>
</dbReference>
<dbReference type="GO" id="GO:0036503">
    <property type="term" value="P:ERAD pathway"/>
    <property type="evidence" value="ECO:0007669"/>
    <property type="project" value="TreeGrafter"/>
</dbReference>
<dbReference type="InParanoid" id="A0A066WHF2"/>
<comment type="subcellular location">
    <subcellularLocation>
        <location evidence="1">Endoplasmic reticulum membrane</location>
        <topology evidence="1">Single-pass membrane protein</topology>
    </subcellularLocation>
</comment>
<feature type="signal peptide" evidence="10">
    <location>
        <begin position="1"/>
        <end position="27"/>
    </location>
</feature>
<sequence>MKSAPFAAASAAAATTLLLASPALVHADTSGAGSKPSFEPTNVKAPFLEQFTENWSSRWSPSAATKEQSGGETFAYNGRWSVEEPAVFPGLAGDAGLVAKSKASQHAISAQFDQPVDMAEAGAQGKPLVVQYEVKLQKGLSCGGAYLKLLTESPEGIQAKEFSDKTPYTIMFGPDKCGTTNKVHFIFRHKNPVTGEVEEKHLTNAPYPKISKTTALYTLVVRPDNTFNILINGDSKRNGTLLDDFAPPVNPPKEIDDPEDKKPSTWVDDARIPDPKAEKPADWDENAPLEIPDETAVKPEGWLNDEPLLVADPEAAKPEEWDEEEDGIWTPPNVPNPKCEEAPGCGEWVRPVVRNPEYKGKWSAPYIDNPDYKGPWAPRKIDNPAYFEDLEPYKFSKIGGIGFEIWTMDEDILFDNIYIGHSEAEAKKFADETFGAKSPIEQNIEKKEEDAAAKKAAASGVSGGSFVDNARQKLNEFIEAARVDPVAAIKEQPAVAGGVGAAVAGLVTLLGIVGSLLGGGSSSSGAKKAAQSAKAKGKEAAAKAKSSAVKAKDEVKKRTAAVTDDADEE</sequence>
<evidence type="ECO:0000256" key="9">
    <source>
        <dbReference type="PIRSR" id="PIRSR601580-3"/>
    </source>
</evidence>
<dbReference type="Gene3D" id="2.10.250.10">
    <property type="entry name" value="Calreticulin/calnexin, P domain"/>
    <property type="match status" value="1"/>
</dbReference>
<evidence type="ECO:0000256" key="10">
    <source>
        <dbReference type="RuleBase" id="RU362126"/>
    </source>
</evidence>
<dbReference type="Gene3D" id="2.60.120.200">
    <property type="match status" value="1"/>
</dbReference>
<keyword evidence="7 10" id="KW-0143">Chaperone</keyword>
<dbReference type="SUPFAM" id="SSF49899">
    <property type="entry name" value="Concanavalin A-like lectins/glucanases"/>
    <property type="match status" value="2"/>
</dbReference>
<reference evidence="12 13" key="1">
    <citation type="submission" date="2014-05" db="EMBL/GenBank/DDBJ databases">
        <title>Draft genome sequence of a rare smut relative, Tilletiaria anomala UBC 951.</title>
        <authorList>
            <consortium name="DOE Joint Genome Institute"/>
            <person name="Toome M."/>
            <person name="Kuo A."/>
            <person name="Henrissat B."/>
            <person name="Lipzen A."/>
            <person name="Tritt A."/>
            <person name="Yoshinaga Y."/>
            <person name="Zane M."/>
            <person name="Barry K."/>
            <person name="Grigoriev I.V."/>
            <person name="Spatafora J.W."/>
            <person name="Aimea M.C."/>
        </authorList>
    </citation>
    <scope>NUCLEOTIDE SEQUENCE [LARGE SCALE GENOMIC DNA]</scope>
    <source>
        <strain evidence="12 13">UBC 951</strain>
    </source>
</reference>
<keyword evidence="5" id="KW-1133">Transmembrane helix</keyword>